<feature type="compositionally biased region" description="Polar residues" evidence="1">
    <location>
        <begin position="1"/>
        <end position="12"/>
    </location>
</feature>
<dbReference type="Gramene" id="QL02p053505:mrna">
    <property type="protein sequence ID" value="QL02p053505:mrna"/>
    <property type="gene ID" value="QL02p053505"/>
</dbReference>
<feature type="region of interest" description="Disordered" evidence="1">
    <location>
        <begin position="1"/>
        <end position="25"/>
    </location>
</feature>
<reference evidence="2" key="2">
    <citation type="submission" date="2021-01" db="UniProtKB">
        <authorList>
            <consortium name="EnsemblPlants"/>
        </authorList>
    </citation>
    <scope>IDENTIFICATION</scope>
</reference>
<feature type="compositionally biased region" description="Low complexity" evidence="1">
    <location>
        <begin position="56"/>
        <end position="67"/>
    </location>
</feature>
<proteinExistence type="predicted"/>
<feature type="region of interest" description="Disordered" evidence="1">
    <location>
        <begin position="171"/>
        <end position="205"/>
    </location>
</feature>
<evidence type="ECO:0000313" key="2">
    <source>
        <dbReference type="EnsemblPlants" id="QL02p053505:mrna"/>
    </source>
</evidence>
<feature type="region of interest" description="Disordered" evidence="1">
    <location>
        <begin position="42"/>
        <end position="67"/>
    </location>
</feature>
<dbReference type="Proteomes" id="UP000594261">
    <property type="component" value="Chromosome 2"/>
</dbReference>
<accession>A0A7N2KWG1</accession>
<keyword evidence="3" id="KW-1185">Reference proteome</keyword>
<sequence length="328" mass="35774">MSEFGSTNSPLSSKHRKLDDRGLSRSVSTDSLIDVLSLESSYTSLSRDEPREDSSGFESSKFSSKVGSSGYASVSGDYGSPPSDGLDPQVLPRLTVDQLRRIEKATSFLVAERNYRALVTVDNLHKYCSGPILSATARLREKMEVGATKKNKRVQEVAALATATIKEGKLQLPKPGNKRKFGVDTSSKPFETITRPKKTPSHPLMTPGCPAFVECPRAPGKGKGALTPPKPPLLVNDATYAMEQVMSIIKEEDINDCDEFTPAAIGESGLHDLAKTIELRCGDCEDQMINLRKHVKNNNEVIKELQGSVIPLTEKVALLEGKVKELEE</sequence>
<protein>
    <submittedName>
        <fullName evidence="2">Uncharacterized protein</fullName>
    </submittedName>
</protein>
<reference evidence="3" key="1">
    <citation type="journal article" date="2016" name="G3 (Bethesda)">
        <title>First Draft Assembly and Annotation of the Genome of a California Endemic Oak Quercus lobata Nee (Fagaceae).</title>
        <authorList>
            <person name="Sork V.L."/>
            <person name="Fitz-Gibbon S.T."/>
            <person name="Puiu D."/>
            <person name="Crepeau M."/>
            <person name="Gugger P.F."/>
            <person name="Sherman R."/>
            <person name="Stevens K."/>
            <person name="Langley C.H."/>
            <person name="Pellegrini M."/>
            <person name="Salzberg S.L."/>
        </authorList>
    </citation>
    <scope>NUCLEOTIDE SEQUENCE [LARGE SCALE GENOMIC DNA]</scope>
    <source>
        <strain evidence="3">cv. SW786</strain>
    </source>
</reference>
<name>A0A7N2KWG1_QUELO</name>
<evidence type="ECO:0000256" key="1">
    <source>
        <dbReference type="SAM" id="MobiDB-lite"/>
    </source>
</evidence>
<dbReference type="InParanoid" id="A0A7N2KWG1"/>
<organism evidence="2 3">
    <name type="scientific">Quercus lobata</name>
    <name type="common">Valley oak</name>
    <dbReference type="NCBI Taxonomy" id="97700"/>
    <lineage>
        <taxon>Eukaryota</taxon>
        <taxon>Viridiplantae</taxon>
        <taxon>Streptophyta</taxon>
        <taxon>Embryophyta</taxon>
        <taxon>Tracheophyta</taxon>
        <taxon>Spermatophyta</taxon>
        <taxon>Magnoliopsida</taxon>
        <taxon>eudicotyledons</taxon>
        <taxon>Gunneridae</taxon>
        <taxon>Pentapetalae</taxon>
        <taxon>rosids</taxon>
        <taxon>fabids</taxon>
        <taxon>Fagales</taxon>
        <taxon>Fagaceae</taxon>
        <taxon>Quercus</taxon>
    </lineage>
</organism>
<dbReference type="AlphaFoldDB" id="A0A7N2KWG1"/>
<dbReference type="EnsemblPlants" id="QL02p053505:mrna">
    <property type="protein sequence ID" value="QL02p053505:mrna"/>
    <property type="gene ID" value="QL02p053505"/>
</dbReference>
<evidence type="ECO:0000313" key="3">
    <source>
        <dbReference type="Proteomes" id="UP000594261"/>
    </source>
</evidence>